<comment type="caution">
    <text evidence="18">The sequence shown here is derived from an EMBL/GenBank/DDBJ whole genome shotgun (WGS) entry which is preliminary data.</text>
</comment>
<feature type="domain" description="FtsK" evidence="17">
    <location>
        <begin position="660"/>
        <end position="865"/>
    </location>
</feature>
<keyword evidence="12" id="KW-0131">Cell cycle</keyword>
<dbReference type="Pfam" id="PF17854">
    <property type="entry name" value="FtsK_alpha"/>
    <property type="match status" value="1"/>
</dbReference>
<dbReference type="GO" id="GO:0005886">
    <property type="term" value="C:plasma membrane"/>
    <property type="evidence" value="ECO:0007669"/>
    <property type="project" value="UniProtKB-SubCell"/>
</dbReference>
<dbReference type="SUPFAM" id="SSF46785">
    <property type="entry name" value="Winged helix' DNA-binding domain"/>
    <property type="match status" value="1"/>
</dbReference>
<dbReference type="InterPro" id="IPR018541">
    <property type="entry name" value="Ftsk_gamma"/>
</dbReference>
<sequence length="1017" mass="111773">MASTGSKKKKKNASSDAPVISTRRKLEVLGLVLMVFAILLTLAFVTYNPGDDAIARALSLGDAIVNPADHQAQFRVRNALGIVGAELAMVMVPGFLGYTVIALTGLLFAWGFAVFRHLDPRRLVYATGLTAISTFVVATLIGWFGHTLETENGLLTWAGSVGVGTAGWMQRIFGVTGSFILLLLAVTVMLLLVVDHDIQRSIDRVVDFVKTFRERVRTRYVEWNEKRARRKLEMESQRTERQKEREAARRKREAAIEEERRKQEEKRQRAEAHQARLEKQEETTATSGSSPTDSREQAAASDAAPRLVTPDESSASPAPKADSEAPDQISSAPEEANTPVPPSPSPSASSSDGAAEGGRSSSPGMTIRNDLFRDRLHSTYAPPSESTDDEVEEVEGSDTRSDNHAPTESGSARPGNDQAPSDEDFDLDDMEADFSEAFDRVEDQVDDEELDDDPFVIELEPSVQENETSDADTDDISPEDDLDSENSDEEDRTSQDVELQVQEQVEEERAEDIERPADVPEELPYTAPSIALLDESQESDRSVDRDELEENKRILLDKLETYNVEIQDIKAVVGPTVTRYELTPAPGIKVSRIKSLEDDLAMAMAAQGIRMIAPIPGKSAVGIEIPNRNRELVRLREVIGTAKFRDTDMELPFPLGKSIEGEVFLADLTKMPHLLIAGATGSGKSVGLNTLLTGLLYACHPSNLKFVIIDPKKIELQQYSHLDEHFIARPEDLTDAVVTDVDEALGVLKSCEKEMEERYDLLSEASVRGIRAYNRKFKEGSLDPDDGHRHMPYIVVVVDELADLMMTAGKEIEGPIARLAQMARAVGIHLVLATQRPSVDVITGLIKANFPSRIAYEVASRVDSRTILDQIGAEGLVGNGDLLYLSGSTLRRLQGPFVSVDEVERIVDYIADQPGHGAYELPSLSDAGHGPDVTLGVEDTDDLFEEGARVIVRRQQGSVSLLQRKLAVGYTRAARIVDQLEEAGIVGPFNGTKARDVLVDDEQQLDRLLSGEDDEDE</sequence>
<dbReference type="SUPFAM" id="SSF52540">
    <property type="entry name" value="P-loop containing nucleoside triphosphate hydrolases"/>
    <property type="match status" value="1"/>
</dbReference>
<comment type="subcellular location">
    <subcellularLocation>
        <location evidence="1">Cell membrane</location>
        <topology evidence="1">Multi-pass membrane protein</topology>
    </subcellularLocation>
</comment>
<dbReference type="InterPro" id="IPR041027">
    <property type="entry name" value="FtsK_alpha"/>
</dbReference>
<proteinExistence type="inferred from homology"/>
<evidence type="ECO:0000256" key="10">
    <source>
        <dbReference type="ARBA" id="ARBA00023125"/>
    </source>
</evidence>
<dbReference type="SMART" id="SM00843">
    <property type="entry name" value="Ftsk_gamma"/>
    <property type="match status" value="1"/>
</dbReference>
<dbReference type="Pfam" id="PF09397">
    <property type="entry name" value="FtsK_gamma"/>
    <property type="match status" value="1"/>
</dbReference>
<evidence type="ECO:0000256" key="13">
    <source>
        <dbReference type="ARBA" id="ARBA00025923"/>
    </source>
</evidence>
<keyword evidence="3" id="KW-1003">Cell membrane</keyword>
<feature type="compositionally biased region" description="Polar residues" evidence="15">
    <location>
        <begin position="283"/>
        <end position="292"/>
    </location>
</feature>
<keyword evidence="5 16" id="KW-0812">Transmembrane</keyword>
<keyword evidence="8 14" id="KW-0067">ATP-binding</keyword>
<feature type="compositionally biased region" description="Low complexity" evidence="15">
    <location>
        <begin position="346"/>
        <end position="362"/>
    </location>
</feature>
<dbReference type="Gene3D" id="1.10.10.10">
    <property type="entry name" value="Winged helix-like DNA-binding domain superfamily/Winged helix DNA-binding domain"/>
    <property type="match status" value="1"/>
</dbReference>
<evidence type="ECO:0000256" key="14">
    <source>
        <dbReference type="PROSITE-ProRule" id="PRU00289"/>
    </source>
</evidence>
<dbReference type="GO" id="GO:0003677">
    <property type="term" value="F:DNA binding"/>
    <property type="evidence" value="ECO:0007669"/>
    <property type="project" value="UniProtKB-KW"/>
</dbReference>
<feature type="transmembrane region" description="Helical" evidence="16">
    <location>
        <begin position="28"/>
        <end position="47"/>
    </location>
</feature>
<evidence type="ECO:0000256" key="15">
    <source>
        <dbReference type="SAM" id="MobiDB-lite"/>
    </source>
</evidence>
<dbReference type="GO" id="GO:0005524">
    <property type="term" value="F:ATP binding"/>
    <property type="evidence" value="ECO:0007669"/>
    <property type="project" value="UniProtKB-UniRule"/>
</dbReference>
<feature type="compositionally biased region" description="Basic and acidic residues" evidence="15">
    <location>
        <begin position="231"/>
        <end position="282"/>
    </location>
</feature>
<dbReference type="OrthoDB" id="9807790at2"/>
<dbReference type="InterPro" id="IPR050206">
    <property type="entry name" value="FtsK/SpoIIIE/SftA"/>
</dbReference>
<dbReference type="InterPro" id="IPR036388">
    <property type="entry name" value="WH-like_DNA-bd_sf"/>
</dbReference>
<name>A0A2A8D217_9BACT</name>
<feature type="compositionally biased region" description="Acidic residues" evidence="15">
    <location>
        <begin position="467"/>
        <end position="491"/>
    </location>
</feature>
<feature type="region of interest" description="Disordered" evidence="15">
    <location>
        <begin position="231"/>
        <end position="545"/>
    </location>
</feature>
<evidence type="ECO:0000256" key="1">
    <source>
        <dbReference type="ARBA" id="ARBA00004651"/>
    </source>
</evidence>
<evidence type="ECO:0000256" key="6">
    <source>
        <dbReference type="ARBA" id="ARBA00022741"/>
    </source>
</evidence>
<dbReference type="InterPro" id="IPR036390">
    <property type="entry name" value="WH_DNA-bd_sf"/>
</dbReference>
<feature type="transmembrane region" description="Helical" evidence="16">
    <location>
        <begin position="95"/>
        <end position="115"/>
    </location>
</feature>
<gene>
    <name evidence="18" type="ORF">CRI94_01160</name>
</gene>
<comment type="similarity">
    <text evidence="2">Belongs to the FtsK/SpoIIIE/SftA family.</text>
</comment>
<evidence type="ECO:0000313" key="19">
    <source>
        <dbReference type="Proteomes" id="UP000220102"/>
    </source>
</evidence>
<dbReference type="EMBL" id="PDEQ01000001">
    <property type="protein sequence ID" value="PEN14930.1"/>
    <property type="molecule type" value="Genomic_DNA"/>
</dbReference>
<feature type="compositionally biased region" description="Acidic residues" evidence="15">
    <location>
        <begin position="444"/>
        <end position="455"/>
    </location>
</feature>
<feature type="transmembrane region" description="Helical" evidence="16">
    <location>
        <begin position="122"/>
        <end position="145"/>
    </location>
</feature>
<dbReference type="Pfam" id="PF01580">
    <property type="entry name" value="FtsK_SpoIIIE"/>
    <property type="match status" value="1"/>
</dbReference>
<dbReference type="PANTHER" id="PTHR22683">
    <property type="entry name" value="SPORULATION PROTEIN RELATED"/>
    <property type="match status" value="1"/>
</dbReference>
<organism evidence="18 19">
    <name type="scientific">Longibacter salinarum</name>
    <dbReference type="NCBI Taxonomy" id="1850348"/>
    <lineage>
        <taxon>Bacteria</taxon>
        <taxon>Pseudomonadati</taxon>
        <taxon>Rhodothermota</taxon>
        <taxon>Rhodothermia</taxon>
        <taxon>Rhodothermales</taxon>
        <taxon>Salisaetaceae</taxon>
        <taxon>Longibacter</taxon>
    </lineage>
</organism>
<accession>A0A2A8D217</accession>
<keyword evidence="6 14" id="KW-0547">Nucleotide-binding</keyword>
<dbReference type="InterPro" id="IPR025199">
    <property type="entry name" value="FtsK_4TM"/>
</dbReference>
<evidence type="ECO:0000256" key="11">
    <source>
        <dbReference type="ARBA" id="ARBA00023136"/>
    </source>
</evidence>
<dbReference type="InterPro" id="IPR003593">
    <property type="entry name" value="AAA+_ATPase"/>
</dbReference>
<dbReference type="SMART" id="SM00382">
    <property type="entry name" value="AAA"/>
    <property type="match status" value="1"/>
</dbReference>
<feature type="compositionally biased region" description="Acidic residues" evidence="15">
    <location>
        <begin position="420"/>
        <end position="436"/>
    </location>
</feature>
<feature type="compositionally biased region" description="Acidic residues" evidence="15">
    <location>
        <begin position="386"/>
        <end position="396"/>
    </location>
</feature>
<dbReference type="RefSeq" id="WP_098073828.1">
    <property type="nucleotide sequence ID" value="NZ_PDEQ01000001.1"/>
</dbReference>
<evidence type="ECO:0000256" key="3">
    <source>
        <dbReference type="ARBA" id="ARBA00022475"/>
    </source>
</evidence>
<evidence type="ECO:0000256" key="2">
    <source>
        <dbReference type="ARBA" id="ARBA00006474"/>
    </source>
</evidence>
<evidence type="ECO:0000256" key="16">
    <source>
        <dbReference type="SAM" id="Phobius"/>
    </source>
</evidence>
<dbReference type="PROSITE" id="PS50901">
    <property type="entry name" value="FTSK"/>
    <property type="match status" value="1"/>
</dbReference>
<dbReference type="GO" id="GO:0007059">
    <property type="term" value="P:chromosome segregation"/>
    <property type="evidence" value="ECO:0007669"/>
    <property type="project" value="UniProtKB-KW"/>
</dbReference>
<dbReference type="AlphaFoldDB" id="A0A2A8D217"/>
<keyword evidence="7" id="KW-0159">Chromosome partition</keyword>
<keyword evidence="9 16" id="KW-1133">Transmembrane helix</keyword>
<dbReference type="Pfam" id="PF13491">
    <property type="entry name" value="FtsK_4TM"/>
    <property type="match status" value="1"/>
</dbReference>
<reference evidence="18 19" key="1">
    <citation type="submission" date="2017-10" db="EMBL/GenBank/DDBJ databases">
        <title>Draft genome of Longibacter Salinarum.</title>
        <authorList>
            <person name="Goh K.M."/>
            <person name="Shamsir M.S."/>
            <person name="Lim S.W."/>
        </authorList>
    </citation>
    <scope>NUCLEOTIDE SEQUENCE [LARGE SCALE GENOMIC DNA]</scope>
    <source>
        <strain evidence="18 19">KCTC 52045</strain>
    </source>
</reference>
<evidence type="ECO:0000256" key="12">
    <source>
        <dbReference type="ARBA" id="ARBA00023306"/>
    </source>
</evidence>
<comment type="subunit">
    <text evidence="13">Homohexamer. Forms a ring that surrounds DNA.</text>
</comment>
<evidence type="ECO:0000256" key="8">
    <source>
        <dbReference type="ARBA" id="ARBA00022840"/>
    </source>
</evidence>
<dbReference type="Gene3D" id="3.30.980.40">
    <property type="match status" value="1"/>
</dbReference>
<feature type="binding site" evidence="14">
    <location>
        <begin position="678"/>
        <end position="685"/>
    </location>
    <ligand>
        <name>ATP</name>
        <dbReference type="ChEBI" id="CHEBI:30616"/>
    </ligand>
</feature>
<dbReference type="InterPro" id="IPR027417">
    <property type="entry name" value="P-loop_NTPase"/>
</dbReference>
<dbReference type="Proteomes" id="UP000220102">
    <property type="component" value="Unassembled WGS sequence"/>
</dbReference>
<keyword evidence="19" id="KW-1185">Reference proteome</keyword>
<dbReference type="PANTHER" id="PTHR22683:SF41">
    <property type="entry name" value="DNA TRANSLOCASE FTSK"/>
    <property type="match status" value="1"/>
</dbReference>
<protein>
    <submittedName>
        <fullName evidence="18">Cell division protein FtsK</fullName>
    </submittedName>
</protein>
<evidence type="ECO:0000256" key="5">
    <source>
        <dbReference type="ARBA" id="ARBA00022692"/>
    </source>
</evidence>
<feature type="transmembrane region" description="Helical" evidence="16">
    <location>
        <begin position="172"/>
        <end position="194"/>
    </location>
</feature>
<keyword evidence="11 16" id="KW-0472">Membrane</keyword>
<keyword evidence="10" id="KW-0238">DNA-binding</keyword>
<evidence type="ECO:0000259" key="17">
    <source>
        <dbReference type="PROSITE" id="PS50901"/>
    </source>
</evidence>
<keyword evidence="4 18" id="KW-0132">Cell division</keyword>
<dbReference type="GO" id="GO:0051301">
    <property type="term" value="P:cell division"/>
    <property type="evidence" value="ECO:0007669"/>
    <property type="project" value="UniProtKB-KW"/>
</dbReference>
<evidence type="ECO:0000256" key="7">
    <source>
        <dbReference type="ARBA" id="ARBA00022829"/>
    </source>
</evidence>
<evidence type="ECO:0000256" key="9">
    <source>
        <dbReference type="ARBA" id="ARBA00022989"/>
    </source>
</evidence>
<dbReference type="InterPro" id="IPR002543">
    <property type="entry name" value="FtsK_dom"/>
</dbReference>
<evidence type="ECO:0000313" key="18">
    <source>
        <dbReference type="EMBL" id="PEN14930.1"/>
    </source>
</evidence>
<dbReference type="Gene3D" id="3.40.50.300">
    <property type="entry name" value="P-loop containing nucleotide triphosphate hydrolases"/>
    <property type="match status" value="1"/>
</dbReference>
<evidence type="ECO:0000256" key="4">
    <source>
        <dbReference type="ARBA" id="ARBA00022618"/>
    </source>
</evidence>